<keyword evidence="3" id="KW-1185">Reference proteome</keyword>
<evidence type="ECO:0008006" key="4">
    <source>
        <dbReference type="Google" id="ProtNLM"/>
    </source>
</evidence>
<evidence type="ECO:0000256" key="1">
    <source>
        <dbReference type="SAM" id="Phobius"/>
    </source>
</evidence>
<feature type="transmembrane region" description="Helical" evidence="1">
    <location>
        <begin position="222"/>
        <end position="240"/>
    </location>
</feature>
<feature type="transmembrane region" description="Helical" evidence="1">
    <location>
        <begin position="111"/>
        <end position="129"/>
    </location>
</feature>
<dbReference type="RefSeq" id="WP_350936863.1">
    <property type="nucleotide sequence ID" value="NZ_JAYWLC010000007.1"/>
</dbReference>
<name>A0ABV1SHP6_9RHOB</name>
<feature type="transmembrane region" description="Helical" evidence="1">
    <location>
        <begin position="172"/>
        <end position="192"/>
    </location>
</feature>
<dbReference type="InterPro" id="IPR038330">
    <property type="entry name" value="TspO/MBR-related_sf"/>
</dbReference>
<comment type="caution">
    <text evidence="2">The sequence shown here is derived from an EMBL/GenBank/DDBJ whole genome shotgun (WGS) entry which is preliminary data.</text>
</comment>
<dbReference type="Proteomes" id="UP001438953">
    <property type="component" value="Unassembled WGS sequence"/>
</dbReference>
<keyword evidence="1" id="KW-1133">Transmembrane helix</keyword>
<dbReference type="Gene3D" id="1.20.1260.100">
    <property type="entry name" value="TspO/MBR protein"/>
    <property type="match status" value="1"/>
</dbReference>
<gene>
    <name evidence="2" type="ORF">VSX56_10265</name>
</gene>
<feature type="transmembrane region" description="Helical" evidence="1">
    <location>
        <begin position="12"/>
        <end position="30"/>
    </location>
</feature>
<organism evidence="2 3">
    <name type="scientific">Thioclava kandeliae</name>
    <dbReference type="NCBI Taxonomy" id="3070818"/>
    <lineage>
        <taxon>Bacteria</taxon>
        <taxon>Pseudomonadati</taxon>
        <taxon>Pseudomonadota</taxon>
        <taxon>Alphaproteobacteria</taxon>
        <taxon>Rhodobacterales</taxon>
        <taxon>Paracoccaceae</taxon>
        <taxon>Thioclava</taxon>
    </lineage>
</organism>
<reference evidence="2 3" key="1">
    <citation type="submission" date="2024-01" db="EMBL/GenBank/DDBJ databases">
        <authorList>
            <person name="Deng Y."/>
            <person name="Su J."/>
        </authorList>
    </citation>
    <scope>NUCLEOTIDE SEQUENCE [LARGE SCALE GENOMIC DNA]</scope>
    <source>
        <strain evidence="2 3">CPCC 100088</strain>
    </source>
</reference>
<accession>A0ABV1SHP6</accession>
<feature type="transmembrane region" description="Helical" evidence="1">
    <location>
        <begin position="141"/>
        <end position="166"/>
    </location>
</feature>
<feature type="transmembrane region" description="Helical" evidence="1">
    <location>
        <begin position="199"/>
        <end position="216"/>
    </location>
</feature>
<proteinExistence type="predicted"/>
<feature type="transmembrane region" description="Helical" evidence="1">
    <location>
        <begin position="89"/>
        <end position="105"/>
    </location>
</feature>
<evidence type="ECO:0000313" key="2">
    <source>
        <dbReference type="EMBL" id="MER5172161.1"/>
    </source>
</evidence>
<keyword evidence="1" id="KW-0812">Transmembrane</keyword>
<protein>
    <recommendedName>
        <fullName evidence="4">Tryptophan-rich sensory protein</fullName>
    </recommendedName>
</protein>
<keyword evidence="1" id="KW-0472">Membrane</keyword>
<evidence type="ECO:0000313" key="3">
    <source>
        <dbReference type="Proteomes" id="UP001438953"/>
    </source>
</evidence>
<feature type="transmembrane region" description="Helical" evidence="1">
    <location>
        <begin position="50"/>
        <end position="77"/>
    </location>
</feature>
<sequence length="248" mass="26542">MVRPSSPPSFRLKAVLVLVAVVAFVVSPIWSPSFKGYDPTQFPNPVDAPAIQPAGWAFSIWSLIYLWLVAHALWGLLRHNDDAGWDRTRLPLLLSTGLGASWLVVATSMPWLATLQIWLMWALALWAMMRARDAGQPALCAGPIGLYTGWLTAASAVGTGVVLIGYNIGSEITVTLLMLCVVAAISLAIVLLARPPRTFAIAVIWALIGVIAANWGDGVVMLPASIFALALAAVAWRDLLPKAQAVGR</sequence>
<dbReference type="EMBL" id="JAYWLC010000007">
    <property type="protein sequence ID" value="MER5172161.1"/>
    <property type="molecule type" value="Genomic_DNA"/>
</dbReference>
<reference evidence="2 3" key="2">
    <citation type="submission" date="2024-06" db="EMBL/GenBank/DDBJ databases">
        <title>Thioclava kandeliae sp. nov. from a rhizosphere soil sample of Kandelia candel in a mangrove.</title>
        <authorList>
            <person name="Mu T."/>
        </authorList>
    </citation>
    <scope>NUCLEOTIDE SEQUENCE [LARGE SCALE GENOMIC DNA]</scope>
    <source>
        <strain evidence="2 3">CPCC 100088</strain>
    </source>
</reference>